<feature type="chain" id="PRO_5046950084" evidence="2">
    <location>
        <begin position="29"/>
        <end position="129"/>
    </location>
</feature>
<dbReference type="Proteomes" id="UP001596160">
    <property type="component" value="Unassembled WGS sequence"/>
</dbReference>
<comment type="caution">
    <text evidence="3">The sequence shown here is derived from an EMBL/GenBank/DDBJ whole genome shotgun (WGS) entry which is preliminary data.</text>
</comment>
<organism evidence="3 4">
    <name type="scientific">Streptomyces amakusaensis</name>
    <dbReference type="NCBI Taxonomy" id="67271"/>
    <lineage>
        <taxon>Bacteria</taxon>
        <taxon>Bacillati</taxon>
        <taxon>Actinomycetota</taxon>
        <taxon>Actinomycetes</taxon>
        <taxon>Kitasatosporales</taxon>
        <taxon>Streptomycetaceae</taxon>
        <taxon>Streptomyces</taxon>
    </lineage>
</organism>
<keyword evidence="4" id="KW-1185">Reference proteome</keyword>
<gene>
    <name evidence="3" type="ORF">ACFPRH_30405</name>
</gene>
<sequence>MRRILAPVLTAGFAAALTIAGPASSASASATGTASCPSGNLCVWDQTSYNGNMYRFAGTNNSWSSWSINNRDASWYNHGTSGLKACIWGDEYSVIWGWGGGLKSVASGTSSPSDANRAYKGSSNSWGNC</sequence>
<proteinExistence type="predicted"/>
<keyword evidence="2" id="KW-0732">Signal</keyword>
<dbReference type="EMBL" id="JBHSKP010000028">
    <property type="protein sequence ID" value="MFC5156033.1"/>
    <property type="molecule type" value="Genomic_DNA"/>
</dbReference>
<protein>
    <submittedName>
        <fullName evidence="3">Peptidase inhibitor family I36 protein</fullName>
    </submittedName>
</protein>
<name>A0ABW0AQH6_9ACTN</name>
<evidence type="ECO:0000256" key="2">
    <source>
        <dbReference type="SAM" id="SignalP"/>
    </source>
</evidence>
<dbReference type="Pfam" id="PF03995">
    <property type="entry name" value="Inhibitor_I36"/>
    <property type="match status" value="1"/>
</dbReference>
<accession>A0ABW0AQH6</accession>
<dbReference type="RefSeq" id="WP_344478457.1">
    <property type="nucleotide sequence ID" value="NZ_BAAASB010000010.1"/>
</dbReference>
<reference evidence="4" key="1">
    <citation type="journal article" date="2019" name="Int. J. Syst. Evol. Microbiol.">
        <title>The Global Catalogue of Microorganisms (GCM) 10K type strain sequencing project: providing services to taxonomists for standard genome sequencing and annotation.</title>
        <authorList>
            <consortium name="The Broad Institute Genomics Platform"/>
            <consortium name="The Broad Institute Genome Sequencing Center for Infectious Disease"/>
            <person name="Wu L."/>
            <person name="Ma J."/>
        </authorList>
    </citation>
    <scope>NUCLEOTIDE SEQUENCE [LARGE SCALE GENOMIC DNA]</scope>
    <source>
        <strain evidence="4">PCU 266</strain>
    </source>
</reference>
<evidence type="ECO:0000313" key="3">
    <source>
        <dbReference type="EMBL" id="MFC5156033.1"/>
    </source>
</evidence>
<evidence type="ECO:0000256" key="1">
    <source>
        <dbReference type="SAM" id="MobiDB-lite"/>
    </source>
</evidence>
<evidence type="ECO:0000313" key="4">
    <source>
        <dbReference type="Proteomes" id="UP001596160"/>
    </source>
</evidence>
<feature type="region of interest" description="Disordered" evidence="1">
    <location>
        <begin position="107"/>
        <end position="129"/>
    </location>
</feature>
<feature type="signal peptide" evidence="2">
    <location>
        <begin position="1"/>
        <end position="28"/>
    </location>
</feature>